<dbReference type="Proteomes" id="UP000193685">
    <property type="component" value="Unassembled WGS sequence"/>
</dbReference>
<keyword evidence="6" id="KW-1185">Reference proteome</keyword>
<accession>A0A1Y2EWQ8</accession>
<dbReference type="GeneID" id="63786682"/>
<dbReference type="RefSeq" id="XP_040722476.1">
    <property type="nucleotide sequence ID" value="XM_040870083.1"/>
</dbReference>
<feature type="region of interest" description="Disordered" evidence="3">
    <location>
        <begin position="298"/>
        <end position="338"/>
    </location>
</feature>
<organism evidence="5 6">
    <name type="scientific">Protomyces lactucae-debilis</name>
    <dbReference type="NCBI Taxonomy" id="2754530"/>
    <lineage>
        <taxon>Eukaryota</taxon>
        <taxon>Fungi</taxon>
        <taxon>Dikarya</taxon>
        <taxon>Ascomycota</taxon>
        <taxon>Taphrinomycotina</taxon>
        <taxon>Taphrinomycetes</taxon>
        <taxon>Taphrinales</taxon>
        <taxon>Protomycetaceae</taxon>
        <taxon>Protomyces</taxon>
    </lineage>
</organism>
<evidence type="ECO:0000259" key="4">
    <source>
        <dbReference type="PROSITE" id="PS50002"/>
    </source>
</evidence>
<dbReference type="FunFam" id="2.30.30.40:FF:000035">
    <property type="entry name" value="SH3 domain containing protein"/>
    <property type="match status" value="1"/>
</dbReference>
<dbReference type="Pfam" id="PF00018">
    <property type="entry name" value="SH3_1"/>
    <property type="match status" value="1"/>
</dbReference>
<dbReference type="SMART" id="SM00326">
    <property type="entry name" value="SH3"/>
    <property type="match status" value="1"/>
</dbReference>
<dbReference type="InterPro" id="IPR001452">
    <property type="entry name" value="SH3_domain"/>
</dbReference>
<dbReference type="InterPro" id="IPR036028">
    <property type="entry name" value="SH3-like_dom_sf"/>
</dbReference>
<proteinExistence type="predicted"/>
<dbReference type="Gene3D" id="2.30.30.40">
    <property type="entry name" value="SH3 Domains"/>
    <property type="match status" value="1"/>
</dbReference>
<evidence type="ECO:0000256" key="2">
    <source>
        <dbReference type="PROSITE-ProRule" id="PRU00192"/>
    </source>
</evidence>
<dbReference type="AlphaFoldDB" id="A0A1Y2EWQ8"/>
<reference evidence="5 6" key="1">
    <citation type="submission" date="2016-07" db="EMBL/GenBank/DDBJ databases">
        <title>Pervasive Adenine N6-methylation of Active Genes in Fungi.</title>
        <authorList>
            <consortium name="DOE Joint Genome Institute"/>
            <person name="Mondo S.J."/>
            <person name="Dannebaum R.O."/>
            <person name="Kuo R.C."/>
            <person name="Labutti K."/>
            <person name="Haridas S."/>
            <person name="Kuo A."/>
            <person name="Salamov A."/>
            <person name="Ahrendt S.R."/>
            <person name="Lipzen A."/>
            <person name="Sullivan W."/>
            <person name="Andreopoulos W.B."/>
            <person name="Clum A."/>
            <person name="Lindquist E."/>
            <person name="Daum C."/>
            <person name="Ramamoorthy G.K."/>
            <person name="Gryganskyi A."/>
            <person name="Culley D."/>
            <person name="Magnuson J.K."/>
            <person name="James T.Y."/>
            <person name="O'Malley M.A."/>
            <person name="Stajich J.E."/>
            <person name="Spatafora J.W."/>
            <person name="Visel A."/>
            <person name="Grigoriev I.V."/>
        </authorList>
    </citation>
    <scope>NUCLEOTIDE SEQUENCE [LARGE SCALE GENOMIC DNA]</scope>
    <source>
        <strain evidence="5 6">12-1054</strain>
    </source>
</reference>
<feature type="region of interest" description="Disordered" evidence="3">
    <location>
        <begin position="195"/>
        <end position="259"/>
    </location>
</feature>
<dbReference type="GO" id="GO:0015630">
    <property type="term" value="C:microtubule cytoskeleton"/>
    <property type="evidence" value="ECO:0007669"/>
    <property type="project" value="TreeGrafter"/>
</dbReference>
<dbReference type="GO" id="GO:0030950">
    <property type="term" value="P:establishment or maintenance of actin cytoskeleton polarity"/>
    <property type="evidence" value="ECO:0007669"/>
    <property type="project" value="TreeGrafter"/>
</dbReference>
<name>A0A1Y2EWQ8_PROLT</name>
<feature type="region of interest" description="Disordered" evidence="3">
    <location>
        <begin position="150"/>
        <end position="172"/>
    </location>
</feature>
<keyword evidence="1 2" id="KW-0728">SH3 domain</keyword>
<evidence type="ECO:0000256" key="1">
    <source>
        <dbReference type="ARBA" id="ARBA00022443"/>
    </source>
</evidence>
<comment type="caution">
    <text evidence="5">The sequence shown here is derived from an EMBL/GenBank/DDBJ whole genome shotgun (WGS) entry which is preliminary data.</text>
</comment>
<dbReference type="InterPro" id="IPR053039">
    <property type="entry name" value="Polarity_Bud-Selection_Reg"/>
</dbReference>
<feature type="compositionally biased region" description="Low complexity" evidence="3">
    <location>
        <begin position="329"/>
        <end position="338"/>
    </location>
</feature>
<evidence type="ECO:0000256" key="3">
    <source>
        <dbReference type="SAM" id="MobiDB-lite"/>
    </source>
</evidence>
<feature type="compositionally biased region" description="Polar residues" evidence="3">
    <location>
        <begin position="227"/>
        <end position="248"/>
    </location>
</feature>
<dbReference type="SUPFAM" id="SSF50044">
    <property type="entry name" value="SH3-domain"/>
    <property type="match status" value="1"/>
</dbReference>
<dbReference type="PROSITE" id="PS50002">
    <property type="entry name" value="SH3"/>
    <property type="match status" value="1"/>
</dbReference>
<sequence>MSDNEFDDEELASSISSSPTIPDENIDFNFVYALHTFLATVEGQATCQKGDTLVLLDDTNSYWWLVRNIKDQSIGYLPAEHIETPPERLARYNKHRNVGEGASHLDDIVQAAPKPSKFSLRRNRKASRGVAFAAPTVVVYDVYYDTDEERELEEAEAEQAREAQNAQSPQATIRHVTNGTADVDLQSADLSFTRPTKKLTLTPEYAKSQATERGETEEPNAPIARQPSHNSSGSQGSIGSVKSILSDNSSKVESPKDKKKKNVFGSLFKKKSRKEALTESTEISTLGAARYGAKEFEPVDAPPNLVSEAPIDKSSSKDTTANLHLPPTQLQSQPPAARAAQEQAVVEDALAEHRVSRDIELPAGVQEMRSSKLMSIDPVKADFIDEPRHRGVVDEMEMLETRRSSSQLVQHLDPAITDAALASHVKDDKFYKTFMLIIQDQARHQVAQQSMRHQPAIVTAAFEPLDRKISEILRVCLLRFYIANF</sequence>
<evidence type="ECO:0000313" key="6">
    <source>
        <dbReference type="Proteomes" id="UP000193685"/>
    </source>
</evidence>
<gene>
    <name evidence="5" type="ORF">BCR37DRAFT_383576</name>
</gene>
<dbReference type="GO" id="GO:0008104">
    <property type="term" value="P:intracellular protein localization"/>
    <property type="evidence" value="ECO:0007669"/>
    <property type="project" value="TreeGrafter"/>
</dbReference>
<dbReference type="PANTHER" id="PTHR47775">
    <property type="entry name" value="BUD SITE SELECTION PROTEIN 14"/>
    <property type="match status" value="1"/>
</dbReference>
<feature type="domain" description="SH3" evidence="4">
    <location>
        <begin position="26"/>
        <end position="87"/>
    </location>
</feature>
<dbReference type="EMBL" id="MCFI01000024">
    <property type="protein sequence ID" value="ORY76023.1"/>
    <property type="molecule type" value="Genomic_DNA"/>
</dbReference>
<dbReference type="STRING" id="56484.A0A1Y2EWQ8"/>
<evidence type="ECO:0000313" key="5">
    <source>
        <dbReference type="EMBL" id="ORY76023.1"/>
    </source>
</evidence>
<dbReference type="PANTHER" id="PTHR47775:SF1">
    <property type="entry name" value="BUD SITE SELECTION PROTEIN 14"/>
    <property type="match status" value="1"/>
</dbReference>
<protein>
    <recommendedName>
        <fullName evidence="4">SH3 domain-containing protein</fullName>
    </recommendedName>
</protein>
<dbReference type="GO" id="GO:0051286">
    <property type="term" value="C:cell tip"/>
    <property type="evidence" value="ECO:0007669"/>
    <property type="project" value="TreeGrafter"/>
</dbReference>
<dbReference type="OrthoDB" id="196165at2759"/>